<dbReference type="EMBL" id="JAACQH010000056">
    <property type="protein sequence ID" value="NCS91416.1"/>
    <property type="molecule type" value="Genomic_DNA"/>
</dbReference>
<evidence type="ECO:0000313" key="1">
    <source>
        <dbReference type="EMBL" id="NCS91416.1"/>
    </source>
</evidence>
<dbReference type="Proteomes" id="UP000738826">
    <property type="component" value="Unassembled WGS sequence"/>
</dbReference>
<dbReference type="AlphaFoldDB" id="A0A8J8CH12"/>
<evidence type="ECO:0000313" key="2">
    <source>
        <dbReference type="Proteomes" id="UP000738826"/>
    </source>
</evidence>
<name>A0A8J8CH12_9ARCH</name>
<protein>
    <submittedName>
        <fullName evidence="1">Uncharacterized protein</fullName>
    </submittedName>
</protein>
<reference evidence="1" key="1">
    <citation type="submission" date="2019-11" db="EMBL/GenBank/DDBJ databases">
        <title>Lipid analysis of CO2-rich subsurface aquifers suggests an autotrophy-based deep biosphere with lysolipids enriched in CPR bacteria.</title>
        <authorList>
            <person name="Probst A.J."/>
            <person name="Elling F.J."/>
            <person name="Castelle C.J."/>
            <person name="Zhu Q."/>
            <person name="Elvert M."/>
            <person name="Birarda G."/>
            <person name="Holman H.-Y."/>
            <person name="Lane K.R."/>
            <person name="Ladd B."/>
            <person name="Ryan M.C."/>
            <person name="Woyke T."/>
            <person name="Hinrichs K.-U."/>
            <person name="Banfield J.F."/>
        </authorList>
    </citation>
    <scope>NUCLEOTIDE SEQUENCE</scope>
    <source>
        <strain evidence="1">CG_2015-04_33_537</strain>
    </source>
</reference>
<accession>A0A8J8CH12</accession>
<gene>
    <name evidence="1" type="ORF">GW779_03260</name>
</gene>
<sequence length="117" mass="13608">MEVAALPRFRKEPEVIRTLTGWQITNGKTHIDFEEKMKARYCKILAQPGMKKVRVPKSVNEKTIVELDNITSTILETLENNLETITDRNTREKVRGVVIRKIIGKCSHLKFPYNKRN</sequence>
<comment type="caution">
    <text evidence="1">The sequence shown here is derived from an EMBL/GenBank/DDBJ whole genome shotgun (WGS) entry which is preliminary data.</text>
</comment>
<proteinExistence type="predicted"/>
<organism evidence="1 2">
    <name type="scientific">Candidatus Altarchaeum hamiconexum</name>
    <dbReference type="NCBI Taxonomy" id="1803513"/>
    <lineage>
        <taxon>Archaea</taxon>
        <taxon>Candidatus Altarchaeota</taxon>
        <taxon>Candidatus Altiarchaeia</taxon>
        <taxon>Candidatus Altarchaeales</taxon>
        <taxon>Candidatus Altarchaeaceae</taxon>
        <taxon>Candidatus Altarchaeum</taxon>
    </lineage>
</organism>